<dbReference type="PANTHER" id="PTHR10887:SF515">
    <property type="entry name" value="P-LOOP CONTAINING NUCLEOSIDE TRIPHOSPHATE HYDROLASES SUPERFAMILY PROTEIN"/>
    <property type="match status" value="1"/>
</dbReference>
<dbReference type="InterPro" id="IPR041679">
    <property type="entry name" value="DNA2/NAM7-like_C"/>
</dbReference>
<feature type="domain" description="DUF6469" evidence="7">
    <location>
        <begin position="86"/>
        <end position="206"/>
    </location>
</feature>
<dbReference type="PANTHER" id="PTHR10887">
    <property type="entry name" value="DNA2/NAM7 HELICASE FAMILY"/>
    <property type="match status" value="1"/>
</dbReference>
<evidence type="ECO:0000256" key="4">
    <source>
        <dbReference type="ARBA" id="ARBA00022840"/>
    </source>
</evidence>
<dbReference type="InterPro" id="IPR047187">
    <property type="entry name" value="SF1_C_Upf1"/>
</dbReference>
<keyword evidence="1" id="KW-0547">Nucleotide-binding</keyword>
<dbReference type="SUPFAM" id="SSF52540">
    <property type="entry name" value="P-loop containing nucleoside triphosphate hydrolases"/>
    <property type="match status" value="1"/>
</dbReference>
<dbReference type="Pfam" id="PF20073">
    <property type="entry name" value="DUF6469"/>
    <property type="match status" value="1"/>
</dbReference>
<dbReference type="Pfam" id="PF13087">
    <property type="entry name" value="AAA_12"/>
    <property type="match status" value="1"/>
</dbReference>
<dbReference type="Proteomes" id="UP001370490">
    <property type="component" value="Unassembled WGS sequence"/>
</dbReference>
<evidence type="ECO:0000256" key="1">
    <source>
        <dbReference type="ARBA" id="ARBA00022741"/>
    </source>
</evidence>
<evidence type="ECO:0000256" key="2">
    <source>
        <dbReference type="ARBA" id="ARBA00022801"/>
    </source>
</evidence>
<dbReference type="InterPro" id="IPR027417">
    <property type="entry name" value="P-loop_NTPase"/>
</dbReference>
<evidence type="ECO:0000259" key="5">
    <source>
        <dbReference type="Pfam" id="PF13086"/>
    </source>
</evidence>
<organism evidence="8 9">
    <name type="scientific">Dillenia turbinata</name>
    <dbReference type="NCBI Taxonomy" id="194707"/>
    <lineage>
        <taxon>Eukaryota</taxon>
        <taxon>Viridiplantae</taxon>
        <taxon>Streptophyta</taxon>
        <taxon>Embryophyta</taxon>
        <taxon>Tracheophyta</taxon>
        <taxon>Spermatophyta</taxon>
        <taxon>Magnoliopsida</taxon>
        <taxon>eudicotyledons</taxon>
        <taxon>Gunneridae</taxon>
        <taxon>Pentapetalae</taxon>
        <taxon>Dilleniales</taxon>
        <taxon>Dilleniaceae</taxon>
        <taxon>Dillenia</taxon>
    </lineage>
</organism>
<dbReference type="GO" id="GO:0016787">
    <property type="term" value="F:hydrolase activity"/>
    <property type="evidence" value="ECO:0007669"/>
    <property type="project" value="UniProtKB-KW"/>
</dbReference>
<gene>
    <name evidence="8" type="ORF">RJ641_018829</name>
</gene>
<dbReference type="Pfam" id="PF13086">
    <property type="entry name" value="AAA_11"/>
    <property type="match status" value="1"/>
</dbReference>
<keyword evidence="4" id="KW-0067">ATP-binding</keyword>
<proteinExistence type="predicted"/>
<comment type="caution">
    <text evidence="8">The sequence shown here is derived from an EMBL/GenBank/DDBJ whole genome shotgun (WGS) entry which is preliminary data.</text>
</comment>
<feature type="domain" description="DNA2/NAM7 helicase helicase" evidence="5">
    <location>
        <begin position="245"/>
        <end position="605"/>
    </location>
</feature>
<keyword evidence="9" id="KW-1185">Reference proteome</keyword>
<dbReference type="AlphaFoldDB" id="A0AAN8UFT0"/>
<feature type="domain" description="DNA2/NAM7 helicase-like C-terminal" evidence="6">
    <location>
        <begin position="613"/>
        <end position="804"/>
    </location>
</feature>
<protein>
    <submittedName>
        <fullName evidence="8">DNA2/NAM7 helicase-like, C-terminal</fullName>
    </submittedName>
</protein>
<dbReference type="GO" id="GO:0005524">
    <property type="term" value="F:ATP binding"/>
    <property type="evidence" value="ECO:0007669"/>
    <property type="project" value="UniProtKB-KW"/>
</dbReference>
<dbReference type="GO" id="GO:0004386">
    <property type="term" value="F:helicase activity"/>
    <property type="evidence" value="ECO:0007669"/>
    <property type="project" value="UniProtKB-KW"/>
</dbReference>
<keyword evidence="2" id="KW-0378">Hydrolase</keyword>
<sequence>MEGSVASSSGSSPKKKRRWSGSGLVDLVFSWSLQDIRNEHLYRSKVDKIPLSFQSVSHYLGSYHFPLLEETRAELSSAMELISRAPFAEVLSLEESKPYGTSLCKLNVDSWENRHIGGGQEPYRTLPGDIFIIIDAMVESVSDIEHPGRTWTLAWVPKLTDEEEDVIEVIAAKDSGTMSKTLYVFFLINITANNRIWKSLHLNGNMNIIKPILCIDSLEEICDRCSLYSNAMWAEKLSSRLSSTLNDSQKEAVLTSLCKLNCDHKSSVELIWGPPGTGKTKTVSMLLWSILGINCRILSCAPTNIAVTELATRVVKLLKESSGVNSTRGISICSLGDVLLLGNKDRLKVKGELEKIFVDYRVDRLAQCFGPSTGWKHSMASMVDTLENCVSHYQAFLENELNKAEETKQKINKKSFLQFMKERFNASAVSLKRCIKIICTHIPKSFMLKSNSQGMIHLLELLDLFESLLSRDDLLSEGLEGIFSQPAGVQDSRNSFTSAITLQCIRTQCLSVLRNLQCSLAKLKFPCGLAMIEKFCFEQASLIFCTSSSSFKLHRMKMEPLNLLVIDEAAQMKECESIIPLQLPGIRHAILIGDEHQLPATVHSKLCNEAGFGRSLFERLSMSGHSKHLLNVQYRMHPLISCFPNSKIYDNQILDAPSVRSKQYTKQYLPGAMFGPYSFINIYGGRAVQDEVGYSYRNMVEVGVVTKLIQNIYKAWNVSKEKLSIGVISPYASQVTAIQEKIGRKFENFQGFTVKVKTIDGSQGGEDDIVIISLVKSNTHGSIGFLSNPQRANVALTRARFDFFLFWFFFLFSF</sequence>
<dbReference type="FunFam" id="3.40.50.300:FF:000326">
    <property type="entry name" value="P-loop containing nucleoside triphosphate hydrolase"/>
    <property type="match status" value="1"/>
</dbReference>
<dbReference type="Gene3D" id="3.40.50.300">
    <property type="entry name" value="P-loop containing nucleotide triphosphate hydrolases"/>
    <property type="match status" value="2"/>
</dbReference>
<evidence type="ECO:0000256" key="3">
    <source>
        <dbReference type="ARBA" id="ARBA00022806"/>
    </source>
</evidence>
<accession>A0AAN8UFT0</accession>
<dbReference type="EMBL" id="JBAMMX010000024">
    <property type="protein sequence ID" value="KAK6915968.1"/>
    <property type="molecule type" value="Genomic_DNA"/>
</dbReference>
<evidence type="ECO:0000259" key="7">
    <source>
        <dbReference type="Pfam" id="PF20073"/>
    </source>
</evidence>
<dbReference type="GO" id="GO:0005694">
    <property type="term" value="C:chromosome"/>
    <property type="evidence" value="ECO:0007669"/>
    <property type="project" value="UniProtKB-ARBA"/>
</dbReference>
<name>A0AAN8UFT0_9MAGN</name>
<dbReference type="CDD" id="cd18808">
    <property type="entry name" value="SF1_C_Upf1"/>
    <property type="match status" value="1"/>
</dbReference>
<dbReference type="InterPro" id="IPR041677">
    <property type="entry name" value="DNA2/NAM7_AAA_11"/>
</dbReference>
<reference evidence="8 9" key="1">
    <citation type="submission" date="2023-12" db="EMBL/GenBank/DDBJ databases">
        <title>A high-quality genome assembly for Dillenia turbinata (Dilleniales).</title>
        <authorList>
            <person name="Chanderbali A."/>
        </authorList>
    </citation>
    <scope>NUCLEOTIDE SEQUENCE [LARGE SCALE GENOMIC DNA]</scope>
    <source>
        <strain evidence="8">LSX21</strain>
        <tissue evidence="8">Leaf</tissue>
    </source>
</reference>
<dbReference type="InterPro" id="IPR045055">
    <property type="entry name" value="DNA2/NAM7-like"/>
</dbReference>
<evidence type="ECO:0000313" key="9">
    <source>
        <dbReference type="Proteomes" id="UP001370490"/>
    </source>
</evidence>
<evidence type="ECO:0000313" key="8">
    <source>
        <dbReference type="EMBL" id="KAK6915968.1"/>
    </source>
</evidence>
<keyword evidence="3 8" id="KW-0347">Helicase</keyword>
<dbReference type="InterPro" id="IPR045529">
    <property type="entry name" value="DUF6469"/>
</dbReference>
<evidence type="ECO:0000259" key="6">
    <source>
        <dbReference type="Pfam" id="PF13087"/>
    </source>
</evidence>